<keyword evidence="1" id="KW-0472">Membrane</keyword>
<evidence type="ECO:0000259" key="2">
    <source>
        <dbReference type="PROSITE" id="PS50275"/>
    </source>
</evidence>
<dbReference type="InterPro" id="IPR002013">
    <property type="entry name" value="SAC_dom"/>
</dbReference>
<protein>
    <recommendedName>
        <fullName evidence="2">SAC domain-containing protein</fullName>
    </recommendedName>
</protein>
<sequence length="535" mass="59206">MGLDSGRMLIREGSCSVLLTYLKDTRLDEDAEAVRVSIPKGGSKKDEKLNGGSEFYGVFGEVDVNSGRYLVYVKEAKKVGVIRGKCVYEAKSAGTILIEGLEDPAVHEVVASFFKIPGLLFSDEDLSEIEASENTDFIFNYIPLSKFLQKRKDGALFGIKAIQGFYGEVSLSKPIPIECFILSRRSWKNAGTRYCARGADTSGNAANTVETVFVCAYEGAKSVLLQCRGSIPLSWEQKIDLSYKPPVKMGSSETNEYVFQKHLDVLKRRYGEFFIITLLDRSGHEKELCEAFDRELESGGVGHLSVNYHQMIKHPEEKRKFRQDLREILDKKITIRTNCVDCLDRTNVVQSQIAKINLARDLGLETETSSGAILDIDDYLDEKETKKLAQLWNSNGNVISMQYTGTSALKNDLTEHGVRTFKGLLQDAISSGKRYVNNNFTDGKMQETIEVVVGVRHTLENFTNGDVKTGALAVLILAVLMLVLAQKPSVAVLFAVAVVVLTRVLLFRSLSFPSPLSLPARTSPSKRELPGAPAA</sequence>
<feature type="domain" description="SAC" evidence="2">
    <location>
        <begin position="137"/>
        <end position="405"/>
    </location>
</feature>
<dbReference type="Proteomes" id="UP000185944">
    <property type="component" value="Unassembled WGS sequence"/>
</dbReference>
<evidence type="ECO:0000313" key="3">
    <source>
        <dbReference type="EMBL" id="OAG29997.1"/>
    </source>
</evidence>
<dbReference type="Pfam" id="PF02383">
    <property type="entry name" value="Syja_N"/>
    <property type="match status" value="1"/>
</dbReference>
<keyword evidence="4" id="KW-1185">Reference proteome</keyword>
<dbReference type="PANTHER" id="PTHR45662">
    <property type="entry name" value="PHOSPHATIDYLINOSITIDE PHOSPHATASE SAC1"/>
    <property type="match status" value="1"/>
</dbReference>
<gene>
    <name evidence="3" type="ORF">NEDG_01544</name>
</gene>
<dbReference type="EMBL" id="LTDL01000038">
    <property type="protein sequence ID" value="OAG29997.1"/>
    <property type="molecule type" value="Genomic_DNA"/>
</dbReference>
<comment type="caution">
    <text evidence="3">The sequence shown here is derived from an EMBL/GenBank/DDBJ whole genome shotgun (WGS) entry which is preliminary data.</text>
</comment>
<dbReference type="OrthoDB" id="405996at2759"/>
<name>A0A177EDI0_9MICR</name>
<reference evidence="3 4" key="1">
    <citation type="submission" date="2016-02" db="EMBL/GenBank/DDBJ databases">
        <title>Discovery of a natural microsporidian pathogen with a broad tissue tropism in Caenorhabditis elegans.</title>
        <authorList>
            <person name="Luallen R.J."/>
            <person name="Reinke A.W."/>
            <person name="Tong L."/>
            <person name="Botts M.R."/>
            <person name="Felix M.-A."/>
            <person name="Troemel E.R."/>
        </authorList>
    </citation>
    <scope>NUCLEOTIDE SEQUENCE [LARGE SCALE GENOMIC DNA]</scope>
    <source>
        <strain evidence="3 4">JUm2807</strain>
    </source>
</reference>
<keyword evidence="1" id="KW-0812">Transmembrane</keyword>
<dbReference type="PANTHER" id="PTHR45662:SF2">
    <property type="entry name" value="PHOSPHATIDYLINOSITOL-3-PHOSPHATASE SAC1"/>
    <property type="match status" value="1"/>
</dbReference>
<keyword evidence="1" id="KW-1133">Transmembrane helix</keyword>
<feature type="transmembrane region" description="Helical" evidence="1">
    <location>
        <begin position="467"/>
        <end position="485"/>
    </location>
</feature>
<accession>A0A177EDI0</accession>
<evidence type="ECO:0000256" key="1">
    <source>
        <dbReference type="SAM" id="Phobius"/>
    </source>
</evidence>
<dbReference type="GO" id="GO:0043812">
    <property type="term" value="F:phosphatidylinositol-4-phosphate phosphatase activity"/>
    <property type="evidence" value="ECO:0007669"/>
    <property type="project" value="TreeGrafter"/>
</dbReference>
<feature type="transmembrane region" description="Helical" evidence="1">
    <location>
        <begin position="492"/>
        <end position="510"/>
    </location>
</feature>
<dbReference type="RefSeq" id="XP_067544549.1">
    <property type="nucleotide sequence ID" value="XM_067688962.1"/>
</dbReference>
<dbReference type="PROSITE" id="PS50275">
    <property type="entry name" value="SAC"/>
    <property type="match status" value="1"/>
</dbReference>
<dbReference type="VEuPathDB" id="MicrosporidiaDB:NEDG_01544"/>
<evidence type="ECO:0000313" key="4">
    <source>
        <dbReference type="Proteomes" id="UP000185944"/>
    </source>
</evidence>
<dbReference type="STRING" id="1805483.A0A177EDI0"/>
<proteinExistence type="predicted"/>
<dbReference type="GeneID" id="93647894"/>
<dbReference type="GO" id="GO:0005783">
    <property type="term" value="C:endoplasmic reticulum"/>
    <property type="evidence" value="ECO:0007669"/>
    <property type="project" value="TreeGrafter"/>
</dbReference>
<dbReference type="GO" id="GO:0046856">
    <property type="term" value="P:phosphatidylinositol dephosphorylation"/>
    <property type="evidence" value="ECO:0007669"/>
    <property type="project" value="TreeGrafter"/>
</dbReference>
<dbReference type="AlphaFoldDB" id="A0A177EDI0"/>
<organism evidence="3 4">
    <name type="scientific">Nematocida displodere</name>
    <dbReference type="NCBI Taxonomy" id="1805483"/>
    <lineage>
        <taxon>Eukaryota</taxon>
        <taxon>Fungi</taxon>
        <taxon>Fungi incertae sedis</taxon>
        <taxon>Microsporidia</taxon>
        <taxon>Nematocida</taxon>
    </lineage>
</organism>